<feature type="transmembrane region" description="Helical" evidence="8">
    <location>
        <begin position="198"/>
        <end position="219"/>
    </location>
</feature>
<dbReference type="Pfam" id="PF01758">
    <property type="entry name" value="SBF"/>
    <property type="match status" value="1"/>
</dbReference>
<evidence type="ECO:0000256" key="2">
    <source>
        <dbReference type="ARBA" id="ARBA00010110"/>
    </source>
</evidence>
<evidence type="ECO:0000256" key="3">
    <source>
        <dbReference type="ARBA" id="ARBA00022448"/>
    </source>
</evidence>
<evidence type="ECO:0000256" key="5">
    <source>
        <dbReference type="ARBA" id="ARBA00022692"/>
    </source>
</evidence>
<evidence type="ECO:0000256" key="8">
    <source>
        <dbReference type="SAM" id="Phobius"/>
    </source>
</evidence>
<name>A0A2G4U0K6_YERBE</name>
<evidence type="ECO:0000313" key="10">
    <source>
        <dbReference type="Proteomes" id="UP000229378"/>
    </source>
</evidence>
<feature type="transmembrane region" description="Helical" evidence="8">
    <location>
        <begin position="127"/>
        <end position="147"/>
    </location>
</feature>
<protein>
    <submittedName>
        <fullName evidence="9">Arsenic resistance protein</fullName>
    </submittedName>
</protein>
<dbReference type="AlphaFoldDB" id="A0A2G4U0K6"/>
<comment type="similarity">
    <text evidence="2">Belongs to the arsenical resistance-3 (ACR3) (TC 2.A.59) family.</text>
</comment>
<feature type="transmembrane region" description="Helical" evidence="8">
    <location>
        <begin position="167"/>
        <end position="186"/>
    </location>
</feature>
<dbReference type="InterPro" id="IPR004706">
    <property type="entry name" value="Arsenical-R_Acr3"/>
</dbReference>
<feature type="transmembrane region" description="Helical" evidence="8">
    <location>
        <begin position="12"/>
        <end position="33"/>
    </location>
</feature>
<comment type="subcellular location">
    <subcellularLocation>
        <location evidence="1">Cell membrane</location>
        <topology evidence="1">Multi-pass membrane protein</topology>
    </subcellularLocation>
</comment>
<dbReference type="EMBL" id="PEHN01000015">
    <property type="protein sequence ID" value="PHZ26754.1"/>
    <property type="molecule type" value="Genomic_DNA"/>
</dbReference>
<feature type="transmembrane region" description="Helical" evidence="8">
    <location>
        <begin position="97"/>
        <end position="115"/>
    </location>
</feature>
<accession>A0A2G4U0K6</accession>
<dbReference type="Gene3D" id="1.20.1530.20">
    <property type="match status" value="1"/>
</dbReference>
<evidence type="ECO:0000256" key="4">
    <source>
        <dbReference type="ARBA" id="ARBA00022475"/>
    </source>
</evidence>
<evidence type="ECO:0000256" key="7">
    <source>
        <dbReference type="ARBA" id="ARBA00023136"/>
    </source>
</evidence>
<feature type="transmembrane region" description="Helical" evidence="8">
    <location>
        <begin position="274"/>
        <end position="294"/>
    </location>
</feature>
<dbReference type="GO" id="GO:0015105">
    <property type="term" value="F:arsenite transmembrane transporter activity"/>
    <property type="evidence" value="ECO:0007669"/>
    <property type="project" value="TreeGrafter"/>
</dbReference>
<feature type="transmembrane region" description="Helical" evidence="8">
    <location>
        <begin position="231"/>
        <end position="254"/>
    </location>
</feature>
<dbReference type="RefSeq" id="WP_057646666.1">
    <property type="nucleotide sequence ID" value="NZ_CABMOD010000001.1"/>
</dbReference>
<keyword evidence="6 8" id="KW-1133">Transmembrane helix</keyword>
<dbReference type="PANTHER" id="PTHR43057">
    <property type="entry name" value="ARSENITE EFFLUX TRANSPORTER"/>
    <property type="match status" value="1"/>
</dbReference>
<keyword evidence="3" id="KW-0813">Transport</keyword>
<proteinExistence type="inferred from homology"/>
<evidence type="ECO:0000313" key="9">
    <source>
        <dbReference type="EMBL" id="PHZ26754.1"/>
    </source>
</evidence>
<keyword evidence="7 8" id="KW-0472">Membrane</keyword>
<reference evidence="9 10" key="1">
    <citation type="submission" date="2017-10" db="EMBL/GenBank/DDBJ databases">
        <authorList>
            <person name="Banno H."/>
            <person name="Chua N.-H."/>
        </authorList>
    </citation>
    <scope>NUCLEOTIDE SEQUENCE [LARGE SCALE GENOMIC DNA]</scope>
    <source>
        <strain evidence="9 10">SCPM-O-B-7607</strain>
    </source>
</reference>
<dbReference type="InterPro" id="IPR038770">
    <property type="entry name" value="Na+/solute_symporter_sf"/>
</dbReference>
<dbReference type="GO" id="GO:0005886">
    <property type="term" value="C:plasma membrane"/>
    <property type="evidence" value="ECO:0007669"/>
    <property type="project" value="UniProtKB-SubCell"/>
</dbReference>
<dbReference type="Proteomes" id="UP000229378">
    <property type="component" value="Unassembled WGS sequence"/>
</dbReference>
<evidence type="ECO:0000256" key="1">
    <source>
        <dbReference type="ARBA" id="ARBA00004651"/>
    </source>
</evidence>
<feature type="transmembrane region" description="Helical" evidence="8">
    <location>
        <begin position="39"/>
        <end position="57"/>
    </location>
</feature>
<sequence length="321" mass="34767">MMQLRERLENHQVVIYFFAVVLAAIFATLVPGTSVFEKAITPVLALMLYVTFLQVPVAELGKAFTRIRFLMPLLIANFVIVPVLVAFLIQFIPNNPLVMLGVLMVLLTPCIDYVVTFSQLGRSDSKLLLASTPALLIMQVLLLPVYLHLFLGDQAEGLVRPGPFFQAFMWLIVMPLCLASLTQFWSSRSQLGYSINKGLGLLPVPATAVVLFVVVAAMVPQLGDAKSAALHVVPVYVAFAVLAPLAGWCVSRLFGLNATSGRAIAFSAGTRNSLVILPLALSVPGAIPVLPAVIVTQTMVELLSELIYIRLIPLLGSKSEK</sequence>
<dbReference type="InterPro" id="IPR002657">
    <property type="entry name" value="BilAc:Na_symport/Acr3"/>
</dbReference>
<comment type="caution">
    <text evidence="9">The sequence shown here is derived from an EMBL/GenBank/DDBJ whole genome shotgun (WGS) entry which is preliminary data.</text>
</comment>
<keyword evidence="5 8" id="KW-0812">Transmembrane</keyword>
<dbReference type="GO" id="GO:0015104">
    <property type="term" value="F:antimonite transmembrane transporter activity"/>
    <property type="evidence" value="ECO:0007669"/>
    <property type="project" value="TreeGrafter"/>
</dbReference>
<evidence type="ECO:0000256" key="6">
    <source>
        <dbReference type="ARBA" id="ARBA00022989"/>
    </source>
</evidence>
<dbReference type="GO" id="GO:0015297">
    <property type="term" value="F:antiporter activity"/>
    <property type="evidence" value="ECO:0007669"/>
    <property type="project" value="InterPro"/>
</dbReference>
<dbReference type="PANTHER" id="PTHR43057:SF1">
    <property type="entry name" value="ARSENICAL-RESISTANCE PROTEIN 3"/>
    <property type="match status" value="1"/>
</dbReference>
<keyword evidence="4" id="KW-1003">Cell membrane</keyword>
<organism evidence="9 10">
    <name type="scientific">Yersinia bercovieri</name>
    <dbReference type="NCBI Taxonomy" id="634"/>
    <lineage>
        <taxon>Bacteria</taxon>
        <taxon>Pseudomonadati</taxon>
        <taxon>Pseudomonadota</taxon>
        <taxon>Gammaproteobacteria</taxon>
        <taxon>Enterobacterales</taxon>
        <taxon>Yersiniaceae</taxon>
        <taxon>Yersinia</taxon>
    </lineage>
</organism>
<gene>
    <name evidence="9" type="ORF">CS533_14275</name>
</gene>
<feature type="transmembrane region" description="Helical" evidence="8">
    <location>
        <begin position="69"/>
        <end position="91"/>
    </location>
</feature>